<evidence type="ECO:0000256" key="4">
    <source>
        <dbReference type="ARBA" id="ARBA00022827"/>
    </source>
</evidence>
<keyword evidence="3" id="KW-0285">Flavoprotein</keyword>
<dbReference type="InterPro" id="IPR016167">
    <property type="entry name" value="FAD-bd_PCMH_sub1"/>
</dbReference>
<dbReference type="Pfam" id="PF01565">
    <property type="entry name" value="FAD_binding_4"/>
    <property type="match status" value="1"/>
</dbReference>
<dbReference type="InterPro" id="IPR006094">
    <property type="entry name" value="Oxid_FAD_bind_N"/>
</dbReference>
<evidence type="ECO:0000256" key="3">
    <source>
        <dbReference type="ARBA" id="ARBA00022630"/>
    </source>
</evidence>
<comment type="cofactor">
    <cofactor evidence="1">
        <name>FAD</name>
        <dbReference type="ChEBI" id="CHEBI:57692"/>
    </cofactor>
</comment>
<dbReference type="Gene3D" id="3.30.465.10">
    <property type="match status" value="1"/>
</dbReference>
<keyword evidence="4" id="KW-0274">FAD</keyword>
<evidence type="ECO:0000256" key="2">
    <source>
        <dbReference type="ARBA" id="ARBA00005466"/>
    </source>
</evidence>
<dbReference type="PANTHER" id="PTHR42973:SF39">
    <property type="entry name" value="FAD-BINDING PCMH-TYPE DOMAIN-CONTAINING PROTEIN"/>
    <property type="match status" value="1"/>
</dbReference>
<sequence>MGSDTTTVVEASGAALTALRSEVAGPVLARGDAGYQEEIDGFNSLSPMAPDLVVGATSEADVQAAVRFAGEHGLEVVIQATGHGSYRTVDSGLLIRTHRLDAIEVDPEAGTFTIGAGARWMDILPRLAEHGLAAVTGSSPSVGAVGLMLGGGVGPLSRTLGWAADRARSFRVVLADGSTVVASANEHADLFRALKGGKVGFGVVTEVTVEAVQLTEVYGGGLFFAEEHIEAVHRAWLDWTATLPESANTSIGILRMPPEGVPEPLAGRTLAHVRFAHVDLEGDSASLAARGAELIAPMREVAPVHLDGVGLLPAQEVGTIHAEPFGPLPIWERGDFLDPVDQDYVSTILRHAGAGVPAPFANVETRFFGGAIAREPEAPNSIGGRQAAFSLLVVAAVVPGLNDEALPVAGPALFDDVAHYAHAEVNYNWAGHPTPGDFARLWPAETAERLREVRAEYDPDGRFGFGN</sequence>
<comment type="caution">
    <text evidence="7">The sequence shown here is derived from an EMBL/GenBank/DDBJ whole genome shotgun (WGS) entry which is preliminary data.</text>
</comment>
<gene>
    <name evidence="7" type="ORF">ARHIZOSPH14_07690</name>
</gene>
<dbReference type="Proteomes" id="UP001144396">
    <property type="component" value="Unassembled WGS sequence"/>
</dbReference>
<feature type="domain" description="FAD-binding PCMH-type" evidence="6">
    <location>
        <begin position="46"/>
        <end position="214"/>
    </location>
</feature>
<dbReference type="InterPro" id="IPR006093">
    <property type="entry name" value="Oxy_OxRdtase_FAD_BS"/>
</dbReference>
<organism evidence="7 8">
    <name type="scientific">Agromyces rhizosphaerae</name>
    <dbReference type="NCBI Taxonomy" id="88374"/>
    <lineage>
        <taxon>Bacteria</taxon>
        <taxon>Bacillati</taxon>
        <taxon>Actinomycetota</taxon>
        <taxon>Actinomycetes</taxon>
        <taxon>Micrococcales</taxon>
        <taxon>Microbacteriaceae</taxon>
        <taxon>Agromyces</taxon>
    </lineage>
</organism>
<name>A0A9W6CWI1_9MICO</name>
<dbReference type="Gene3D" id="3.30.43.10">
    <property type="entry name" value="Uridine Diphospho-n-acetylenolpyruvylglucosamine Reductase, domain 2"/>
    <property type="match status" value="1"/>
</dbReference>
<dbReference type="GO" id="GO:0016491">
    <property type="term" value="F:oxidoreductase activity"/>
    <property type="evidence" value="ECO:0007669"/>
    <property type="project" value="UniProtKB-KW"/>
</dbReference>
<dbReference type="AlphaFoldDB" id="A0A9W6CWI1"/>
<dbReference type="InterPro" id="IPR016169">
    <property type="entry name" value="FAD-bd_PCMH_sub2"/>
</dbReference>
<dbReference type="RefSeq" id="WP_281882531.1">
    <property type="nucleotide sequence ID" value="NZ_BSDP01000001.1"/>
</dbReference>
<dbReference type="PROSITE" id="PS51387">
    <property type="entry name" value="FAD_PCMH"/>
    <property type="match status" value="1"/>
</dbReference>
<evidence type="ECO:0000259" key="6">
    <source>
        <dbReference type="PROSITE" id="PS51387"/>
    </source>
</evidence>
<evidence type="ECO:0000256" key="5">
    <source>
        <dbReference type="ARBA" id="ARBA00023002"/>
    </source>
</evidence>
<keyword evidence="5" id="KW-0560">Oxidoreductase</keyword>
<dbReference type="InterPro" id="IPR050416">
    <property type="entry name" value="FAD-linked_Oxidoreductase"/>
</dbReference>
<dbReference type="GO" id="GO:0071949">
    <property type="term" value="F:FAD binding"/>
    <property type="evidence" value="ECO:0007669"/>
    <property type="project" value="InterPro"/>
</dbReference>
<protein>
    <submittedName>
        <fullName evidence="7">FAD-linked oxidase</fullName>
    </submittedName>
</protein>
<evidence type="ECO:0000256" key="1">
    <source>
        <dbReference type="ARBA" id="ARBA00001974"/>
    </source>
</evidence>
<dbReference type="PROSITE" id="PS00862">
    <property type="entry name" value="OX2_COVAL_FAD"/>
    <property type="match status" value="1"/>
</dbReference>
<proteinExistence type="inferred from homology"/>
<comment type="similarity">
    <text evidence="2">Belongs to the oxygen-dependent FAD-linked oxidoreductase family.</text>
</comment>
<dbReference type="SUPFAM" id="SSF56176">
    <property type="entry name" value="FAD-binding/transporter-associated domain-like"/>
    <property type="match status" value="1"/>
</dbReference>
<keyword evidence="8" id="KW-1185">Reference proteome</keyword>
<dbReference type="InterPro" id="IPR036318">
    <property type="entry name" value="FAD-bd_PCMH-like_sf"/>
</dbReference>
<evidence type="ECO:0000313" key="8">
    <source>
        <dbReference type="Proteomes" id="UP001144396"/>
    </source>
</evidence>
<accession>A0A9W6CWI1</accession>
<dbReference type="InterPro" id="IPR016166">
    <property type="entry name" value="FAD-bd_PCMH"/>
</dbReference>
<reference evidence="7" key="1">
    <citation type="submission" date="2022-12" db="EMBL/GenBank/DDBJ databases">
        <title>Reference genome sequencing for broad-spectrum identification of bacterial and archaeal isolates by mass spectrometry.</title>
        <authorList>
            <person name="Sekiguchi Y."/>
            <person name="Tourlousse D.M."/>
        </authorList>
    </citation>
    <scope>NUCLEOTIDE SEQUENCE</scope>
    <source>
        <strain evidence="7">14</strain>
    </source>
</reference>
<dbReference type="PANTHER" id="PTHR42973">
    <property type="entry name" value="BINDING OXIDOREDUCTASE, PUTATIVE (AFU_ORTHOLOGUE AFUA_1G17690)-RELATED"/>
    <property type="match status" value="1"/>
</dbReference>
<evidence type="ECO:0000313" key="7">
    <source>
        <dbReference type="EMBL" id="GLI26527.1"/>
    </source>
</evidence>
<dbReference type="EMBL" id="BSDP01000001">
    <property type="protein sequence ID" value="GLI26527.1"/>
    <property type="molecule type" value="Genomic_DNA"/>
</dbReference>
<dbReference type="Gene3D" id="3.40.462.20">
    <property type="match status" value="1"/>
</dbReference>